<dbReference type="AlphaFoldDB" id="A0A7W8AKY2"/>
<evidence type="ECO:0000256" key="1">
    <source>
        <dbReference type="ARBA" id="ARBA00009986"/>
    </source>
</evidence>
<dbReference type="PROSITE" id="PS00687">
    <property type="entry name" value="ALDEHYDE_DEHYDR_GLU"/>
    <property type="match status" value="1"/>
</dbReference>
<evidence type="ECO:0000256" key="2">
    <source>
        <dbReference type="ARBA" id="ARBA00023002"/>
    </source>
</evidence>
<dbReference type="Proteomes" id="UP000531231">
    <property type="component" value="Unassembled WGS sequence"/>
</dbReference>
<dbReference type="SUPFAM" id="SSF53720">
    <property type="entry name" value="ALDH-like"/>
    <property type="match status" value="1"/>
</dbReference>
<dbReference type="PIRSF" id="PIRSF036492">
    <property type="entry name" value="ALDH"/>
    <property type="match status" value="1"/>
</dbReference>
<dbReference type="InterPro" id="IPR016161">
    <property type="entry name" value="Ald_DH/histidinol_DH"/>
</dbReference>
<evidence type="ECO:0000256" key="3">
    <source>
        <dbReference type="ARBA" id="ARBA00023027"/>
    </source>
</evidence>
<keyword evidence="2 4" id="KW-0560">Oxidoreductase</keyword>
<dbReference type="InterPro" id="IPR016162">
    <property type="entry name" value="Ald_DH_N"/>
</dbReference>
<sequence length="467" mass="52251">MTEQLSTNFAILREAWLKNRPDERQRREDLLRLRTAFKASLPQMAEAISRDFGHRSTHESMMAEAVIVLKEIDFCLRHLRKWMKPQRRKAGWQFWPARAEIRHVPLGVVGIMSPWNYPVNLSLTPLVSALAAGNHIYLKPSEHTPHTNAYLSRLLQEIFPPDRVCIAQGGADIAAAFSALPFDHLFFTGSGAVGKKVMAAAARNLTPVTLELGGKSPALIAPDADLVKSVSRILTGKLFNAGQTCIAPDYVLLPENMLEAFIAECKSQTARRYTGLDRQPDYTAIINEGQYKRLTHLLDDASIRGHKTIPLLTLSDTQRAGEYHILPPMLIINPDENSAIMQEEIFGPLLPVKTYRTYDEAIGFITSRDRPLAFYCFSNSNETIEAALTHIVAGSVCINDTLYQFACADLPFGGVGMSGMGHYHGEEGFKTFSKAMPVLRKYNPAATDYLHPPYSRFADFIIRFLTR</sequence>
<dbReference type="GO" id="GO:0005737">
    <property type="term" value="C:cytoplasm"/>
    <property type="evidence" value="ECO:0007669"/>
    <property type="project" value="TreeGrafter"/>
</dbReference>
<evidence type="ECO:0000259" key="8">
    <source>
        <dbReference type="Pfam" id="PF00171"/>
    </source>
</evidence>
<dbReference type="InterPro" id="IPR016163">
    <property type="entry name" value="Ald_DH_C"/>
</dbReference>
<evidence type="ECO:0000256" key="6">
    <source>
        <dbReference type="PROSITE-ProRule" id="PRU10007"/>
    </source>
</evidence>
<reference evidence="9 10" key="1">
    <citation type="submission" date="2020-08" db="EMBL/GenBank/DDBJ databases">
        <title>Genomic Encyclopedia of Type Strains, Phase IV (KMG-IV): sequencing the most valuable type-strain genomes for metagenomic binning, comparative biology and taxonomic classification.</title>
        <authorList>
            <person name="Goeker M."/>
        </authorList>
    </citation>
    <scope>NUCLEOTIDE SEQUENCE [LARGE SCALE GENOMIC DNA]</scope>
    <source>
        <strain evidence="9 10">DSM 25620</strain>
    </source>
</reference>
<feature type="active site" evidence="5">
    <location>
        <position position="245"/>
    </location>
</feature>
<feature type="active site" evidence="5 6">
    <location>
        <position position="211"/>
    </location>
</feature>
<gene>
    <name evidence="9" type="ORF">HNQ68_002852</name>
</gene>
<evidence type="ECO:0000313" key="9">
    <source>
        <dbReference type="EMBL" id="MBB5092298.1"/>
    </source>
</evidence>
<keyword evidence="10" id="KW-1185">Reference proteome</keyword>
<name>A0A7W8AKY2_9HYPH</name>
<proteinExistence type="inferred from homology"/>
<evidence type="ECO:0000256" key="4">
    <source>
        <dbReference type="PIRNR" id="PIRNR036492"/>
    </source>
</evidence>
<dbReference type="InterPro" id="IPR016160">
    <property type="entry name" value="Ald_DH_CS_CYS"/>
</dbReference>
<dbReference type="PANTHER" id="PTHR43570">
    <property type="entry name" value="ALDEHYDE DEHYDROGENASE"/>
    <property type="match status" value="1"/>
</dbReference>
<dbReference type="GO" id="GO:0004029">
    <property type="term" value="F:aldehyde dehydrogenase (NAD+) activity"/>
    <property type="evidence" value="ECO:0007669"/>
    <property type="project" value="TreeGrafter"/>
</dbReference>
<dbReference type="RefSeq" id="WP_151160078.1">
    <property type="nucleotide sequence ID" value="NZ_JACHIL010000005.1"/>
</dbReference>
<evidence type="ECO:0000256" key="7">
    <source>
        <dbReference type="RuleBase" id="RU003345"/>
    </source>
</evidence>
<dbReference type="InterPro" id="IPR015590">
    <property type="entry name" value="Aldehyde_DH_dom"/>
</dbReference>
<dbReference type="InterPro" id="IPR012394">
    <property type="entry name" value="Aldehyde_DH_NAD(P)"/>
</dbReference>
<dbReference type="Pfam" id="PF00171">
    <property type="entry name" value="Aldedh"/>
    <property type="match status" value="1"/>
</dbReference>
<protein>
    <recommendedName>
        <fullName evidence="4">Aldehyde dehydrogenase</fullName>
    </recommendedName>
</protein>
<accession>A0A7W8AKY2</accession>
<comment type="caution">
    <text evidence="9">The sequence shown here is derived from an EMBL/GenBank/DDBJ whole genome shotgun (WGS) entry which is preliminary data.</text>
</comment>
<dbReference type="CDD" id="cd07133">
    <property type="entry name" value="ALDH_CALDH_CalB"/>
    <property type="match status" value="1"/>
</dbReference>
<dbReference type="Gene3D" id="3.40.605.10">
    <property type="entry name" value="Aldehyde Dehydrogenase, Chain A, domain 1"/>
    <property type="match status" value="1"/>
</dbReference>
<dbReference type="GO" id="GO:0006081">
    <property type="term" value="P:aldehyde metabolic process"/>
    <property type="evidence" value="ECO:0007669"/>
    <property type="project" value="InterPro"/>
</dbReference>
<feature type="domain" description="Aldehyde dehydrogenase" evidence="8">
    <location>
        <begin position="24"/>
        <end position="434"/>
    </location>
</feature>
<dbReference type="PROSITE" id="PS00070">
    <property type="entry name" value="ALDEHYDE_DEHYDR_CYS"/>
    <property type="match status" value="1"/>
</dbReference>
<comment type="similarity">
    <text evidence="1 4 7">Belongs to the aldehyde dehydrogenase family.</text>
</comment>
<evidence type="ECO:0000313" key="10">
    <source>
        <dbReference type="Proteomes" id="UP000531231"/>
    </source>
</evidence>
<dbReference type="PANTHER" id="PTHR43570:SF20">
    <property type="entry name" value="ALDEHYDE DEHYDROGENASE ALDX-RELATED"/>
    <property type="match status" value="1"/>
</dbReference>
<dbReference type="InterPro" id="IPR029510">
    <property type="entry name" value="Ald_DH_CS_GLU"/>
</dbReference>
<organism evidence="9 10">
    <name type="scientific">Pseudochrobactrum saccharolyticum</name>
    <dbReference type="NCBI Taxonomy" id="354352"/>
    <lineage>
        <taxon>Bacteria</taxon>
        <taxon>Pseudomonadati</taxon>
        <taxon>Pseudomonadota</taxon>
        <taxon>Alphaproteobacteria</taxon>
        <taxon>Hyphomicrobiales</taxon>
        <taxon>Brucellaceae</taxon>
        <taxon>Pseudochrobactrum</taxon>
    </lineage>
</organism>
<dbReference type="EMBL" id="JACHIL010000005">
    <property type="protein sequence ID" value="MBB5092298.1"/>
    <property type="molecule type" value="Genomic_DNA"/>
</dbReference>
<keyword evidence="3" id="KW-0520">NAD</keyword>
<evidence type="ECO:0000256" key="5">
    <source>
        <dbReference type="PIRSR" id="PIRSR036492-1"/>
    </source>
</evidence>
<dbReference type="Gene3D" id="3.40.309.10">
    <property type="entry name" value="Aldehyde Dehydrogenase, Chain A, domain 2"/>
    <property type="match status" value="1"/>
</dbReference>